<sequence>MTQYTVVDGQGAMMRETEPYNMDEMVHPQLFRDFCDSASSAGPTVDDDTSDLVSSTLFPGMISTYPAKSEG</sequence>
<keyword evidence="2" id="KW-1185">Reference proteome</keyword>
<dbReference type="OrthoDB" id="10543184at2759"/>
<dbReference type="EMBL" id="LKEA01000048">
    <property type="protein sequence ID" value="ROV92788.1"/>
    <property type="molecule type" value="Genomic_DNA"/>
</dbReference>
<evidence type="ECO:0000313" key="1">
    <source>
        <dbReference type="EMBL" id="ROV92788.1"/>
    </source>
</evidence>
<protein>
    <submittedName>
        <fullName evidence="1">Uncharacterized protein</fullName>
    </submittedName>
</protein>
<comment type="caution">
    <text evidence="1">The sequence shown here is derived from an EMBL/GenBank/DDBJ whole genome shotgun (WGS) entry which is preliminary data.</text>
</comment>
<reference evidence="1 2" key="1">
    <citation type="submission" date="2015-09" db="EMBL/GenBank/DDBJ databases">
        <title>Host preference determinants of Valsa canker pathogens revealed by comparative genomics.</title>
        <authorList>
            <person name="Yin Z."/>
            <person name="Huang L."/>
        </authorList>
    </citation>
    <scope>NUCLEOTIDE SEQUENCE [LARGE SCALE GENOMIC DNA]</scope>
    <source>
        <strain evidence="1 2">03-1</strain>
    </source>
</reference>
<name>A0A423VPD7_9PEZI</name>
<accession>A0A423VPD7</accession>
<proteinExistence type="predicted"/>
<gene>
    <name evidence="1" type="ORF">VMCG_09066</name>
</gene>
<evidence type="ECO:0000313" key="2">
    <source>
        <dbReference type="Proteomes" id="UP000283895"/>
    </source>
</evidence>
<dbReference type="Proteomes" id="UP000283895">
    <property type="component" value="Unassembled WGS sequence"/>
</dbReference>
<dbReference type="AlphaFoldDB" id="A0A423VPD7"/>
<organism evidence="1 2">
    <name type="scientific">Cytospora schulzeri</name>
    <dbReference type="NCBI Taxonomy" id="448051"/>
    <lineage>
        <taxon>Eukaryota</taxon>
        <taxon>Fungi</taxon>
        <taxon>Dikarya</taxon>
        <taxon>Ascomycota</taxon>
        <taxon>Pezizomycotina</taxon>
        <taxon>Sordariomycetes</taxon>
        <taxon>Sordariomycetidae</taxon>
        <taxon>Diaporthales</taxon>
        <taxon>Cytosporaceae</taxon>
        <taxon>Cytospora</taxon>
    </lineage>
</organism>